<dbReference type="PANTHER" id="PTHR15629">
    <property type="entry name" value="SH3YL1 PROTEIN"/>
    <property type="match status" value="1"/>
</dbReference>
<dbReference type="GO" id="GO:0035091">
    <property type="term" value="F:phosphatidylinositol binding"/>
    <property type="evidence" value="ECO:0007669"/>
    <property type="project" value="InterPro"/>
</dbReference>
<accession>A0A448YW14</accession>
<organism evidence="3 4">
    <name type="scientific">Pseudo-nitzschia multistriata</name>
    <dbReference type="NCBI Taxonomy" id="183589"/>
    <lineage>
        <taxon>Eukaryota</taxon>
        <taxon>Sar</taxon>
        <taxon>Stramenopiles</taxon>
        <taxon>Ochrophyta</taxon>
        <taxon>Bacillariophyta</taxon>
        <taxon>Bacillariophyceae</taxon>
        <taxon>Bacillariophycidae</taxon>
        <taxon>Bacillariales</taxon>
        <taxon>Bacillariaceae</taxon>
        <taxon>Pseudo-nitzschia</taxon>
    </lineage>
</organism>
<gene>
    <name evidence="3" type="ORF">PSNMU_V1.4_AUG-EV-PASAV3_0006900</name>
</gene>
<keyword evidence="4" id="KW-1185">Reference proteome</keyword>
<name>A0A448YW14_9STRA</name>
<dbReference type="CDD" id="cd06093">
    <property type="entry name" value="PX_domain"/>
    <property type="match status" value="1"/>
</dbReference>
<dbReference type="InterPro" id="IPR036871">
    <property type="entry name" value="PX_dom_sf"/>
</dbReference>
<dbReference type="Gene3D" id="3.30.1520.10">
    <property type="entry name" value="Phox-like domain"/>
    <property type="match status" value="1"/>
</dbReference>
<dbReference type="Proteomes" id="UP000291116">
    <property type="component" value="Unassembled WGS sequence"/>
</dbReference>
<reference evidence="3 4" key="1">
    <citation type="submission" date="2019-01" db="EMBL/GenBank/DDBJ databases">
        <authorList>
            <person name="Ferrante I. M."/>
        </authorList>
    </citation>
    <scope>NUCLEOTIDE SEQUENCE [LARGE SCALE GENOMIC DNA]</scope>
    <source>
        <strain evidence="3 4">B856</strain>
    </source>
</reference>
<evidence type="ECO:0000313" key="3">
    <source>
        <dbReference type="EMBL" id="VEU33960.1"/>
    </source>
</evidence>
<dbReference type="PROSITE" id="PS50195">
    <property type="entry name" value="PX"/>
    <property type="match status" value="1"/>
</dbReference>
<dbReference type="EMBL" id="CAACVS010000015">
    <property type="protein sequence ID" value="VEU33960.1"/>
    <property type="molecule type" value="Genomic_DNA"/>
</dbReference>
<evidence type="ECO:0000259" key="2">
    <source>
        <dbReference type="PROSITE" id="PS50195"/>
    </source>
</evidence>
<dbReference type="InterPro" id="IPR051702">
    <property type="entry name" value="SH3_domain_YSC84-like"/>
</dbReference>
<dbReference type="InterPro" id="IPR007461">
    <property type="entry name" value="Ysc84_actin-binding"/>
</dbReference>
<protein>
    <recommendedName>
        <fullName evidence="2">PX domain-containing protein</fullName>
    </recommendedName>
</protein>
<feature type="compositionally biased region" description="Low complexity" evidence="1">
    <location>
        <begin position="91"/>
        <end position="101"/>
    </location>
</feature>
<dbReference type="SUPFAM" id="SSF64268">
    <property type="entry name" value="PX domain"/>
    <property type="match status" value="1"/>
</dbReference>
<dbReference type="CDD" id="cd11526">
    <property type="entry name" value="SYLF_FYVE"/>
    <property type="match status" value="1"/>
</dbReference>
<proteinExistence type="predicted"/>
<evidence type="ECO:0000256" key="1">
    <source>
        <dbReference type="SAM" id="MobiDB-lite"/>
    </source>
</evidence>
<feature type="region of interest" description="Disordered" evidence="1">
    <location>
        <begin position="588"/>
        <end position="658"/>
    </location>
</feature>
<feature type="domain" description="PX" evidence="2">
    <location>
        <begin position="190"/>
        <end position="324"/>
    </location>
</feature>
<evidence type="ECO:0000313" key="4">
    <source>
        <dbReference type="Proteomes" id="UP000291116"/>
    </source>
</evidence>
<dbReference type="Pfam" id="PF00787">
    <property type="entry name" value="PX"/>
    <property type="match status" value="1"/>
</dbReference>
<dbReference type="Pfam" id="PF04366">
    <property type="entry name" value="Ysc84"/>
    <property type="match status" value="1"/>
</dbReference>
<dbReference type="OrthoDB" id="443981at2759"/>
<dbReference type="AlphaFoldDB" id="A0A448YW14"/>
<feature type="region of interest" description="Disordered" evidence="1">
    <location>
        <begin position="76"/>
        <end position="155"/>
    </location>
</feature>
<dbReference type="PANTHER" id="PTHR15629:SF2">
    <property type="entry name" value="SH3 DOMAIN-CONTAINING YSC84-LIKE PROTEIN 1"/>
    <property type="match status" value="1"/>
</dbReference>
<sequence length="658" mass="71216">MSYPVHLENDDGSMDNPFASPEGKMFPSGNNSSILEDSPYPLSSYYQTSASISTSTHGGAMESPRLTLREEAERQLQLHRQRGAREHPHYSATSTAPAAVTPTPPRAGSLVMRSTTSPHPLASAMKPRGQGSGGTGETNAAATEPSIVTPHGSNGDELVLSARKEWKRHGGALTQDLEETRRRDEDRPGTLTVRLVSAENRSDVTNRKYTAYVLRVRLPGSSQNQNVLQLEHRYSEFVKLRDAFERCDIHLDAPFPPKHLAGRVGNWQLARKWAPDQHEELVRYRKVQLDAWLVAVTARYNLGDMPHSLARLVYDFLTLSDRPPCDMENTVDDLSSRADGTSGSGGVLRRNNPISFTLGSSIRQACRIVETMCMPSRTGIKSDQSIPLDLLQSAKGLIFLTVIKAGFVVSGRIGTGLLIARVDGEDGARSNPQQKWSAPCALGTIGMGWGMLAGGDITHYLVVLTTEEAVEAVLSGGKVQLGTELGVAIGPVGRMSQVSASASNTEWALHPAYSYAHSKGLFAGMSIEGAVLGARNDVNAKFYGRSNLTPADLVLDGLMPPPKAAEPLYAALERALATEIPQKGFRPSQLFRESSWSSPGEDYNGSGDNGNPYRWSMSEAGTPSESGFDSYHPSPEDPHGRGGSLASNVPTPDFYRAY</sequence>
<dbReference type="InterPro" id="IPR001683">
    <property type="entry name" value="PX_dom"/>
</dbReference>